<keyword evidence="1" id="KW-0175">Coiled coil</keyword>
<dbReference type="InterPro" id="IPR027921">
    <property type="entry name" value="NOPCHAP1"/>
</dbReference>
<dbReference type="AlphaFoldDB" id="A0AAD9J0P7"/>
<evidence type="ECO:0000256" key="1">
    <source>
        <dbReference type="SAM" id="Coils"/>
    </source>
</evidence>
<comment type="caution">
    <text evidence="3">The sequence shown here is derived from an EMBL/GenBank/DDBJ whole genome shotgun (WGS) entry which is preliminary data.</text>
</comment>
<feature type="coiled-coil region" evidence="1">
    <location>
        <begin position="276"/>
        <end position="310"/>
    </location>
</feature>
<accession>A0AAD9J0P7</accession>
<dbReference type="GO" id="GO:0000492">
    <property type="term" value="P:box C/D snoRNP assembly"/>
    <property type="evidence" value="ECO:0007669"/>
    <property type="project" value="InterPro"/>
</dbReference>
<evidence type="ECO:0000313" key="4">
    <source>
        <dbReference type="Proteomes" id="UP001208570"/>
    </source>
</evidence>
<dbReference type="PANTHER" id="PTHR28674:SF1">
    <property type="entry name" value="NOP PROTEIN CHAPERONE 1"/>
    <property type="match status" value="1"/>
</dbReference>
<sequence>MRSTGSTLAGFGDYFRNGAATSAPWPAAPAAAQPVPAPAASLRPGCGGKQTNSRSVKASTAYDLLKLDLEKERVELENKKIEVGFKAEGELKSLLSTKAISKCQVFQFREERRQFVVKCVNKIFERSPLNYRLARNMACLDPRLMVSDQEQSKCKRLLEELVTLNRVDGDDVDMLVASYKELLHDVAGCELKSRFKVEDDPVDMLLYECMGRNEKLWRVVRKVLLVSHGQASVERGFSLNRQIEKDNMSEGMIVALRQIIDYFVLYLEKDKRKKGQEAIQRKRKTVQDEVDDLKKRKKVLQSDITNLTTSSEKYAEEAEAKGGKTSHSILVKSNAPRHSAKQKRGTAGSTDIPGCLYLNNNNSSPQKITYRPQPSSVLQRARSFLPQIAKANEDLKKKIAVSSPDVVDIESVDESGGPHIEMNIAILEREDSDSSSSTDLSDTESSNEENQCGSDSNDPLVDHPLISSNTSQTQPAASRLLNPKNIRLPGVKPALKKISIEVLTESSELYKDQVGSSDFSEVDTVR</sequence>
<feature type="region of interest" description="Disordered" evidence="2">
    <location>
        <begin position="25"/>
        <end position="54"/>
    </location>
</feature>
<dbReference type="GO" id="GO:0062064">
    <property type="term" value="F:box C/D methylation guide snoRNP complex binding"/>
    <property type="evidence" value="ECO:0007669"/>
    <property type="project" value="TreeGrafter"/>
</dbReference>
<feature type="compositionally biased region" description="Polar residues" evidence="2">
    <location>
        <begin position="466"/>
        <end position="476"/>
    </location>
</feature>
<dbReference type="PANTHER" id="PTHR28674">
    <property type="entry name" value="SIMILAR TO DNA SEGMENT, CHR 10, WAYNE STATE UNIVERSITY 102,-EXPRESSED"/>
    <property type="match status" value="1"/>
</dbReference>
<reference evidence="3" key="1">
    <citation type="journal article" date="2023" name="Mol. Biol. Evol.">
        <title>Third-Generation Sequencing Reveals the Adaptive Role of the Epigenome in Three Deep-Sea Polychaetes.</title>
        <authorList>
            <person name="Perez M."/>
            <person name="Aroh O."/>
            <person name="Sun Y."/>
            <person name="Lan Y."/>
            <person name="Juniper S.K."/>
            <person name="Young C.R."/>
            <person name="Angers B."/>
            <person name="Qian P.Y."/>
        </authorList>
    </citation>
    <scope>NUCLEOTIDE SEQUENCE</scope>
    <source>
        <strain evidence="3">P08H-3</strain>
    </source>
</reference>
<feature type="region of interest" description="Disordered" evidence="2">
    <location>
        <begin position="318"/>
        <end position="354"/>
    </location>
</feature>
<proteinExistence type="predicted"/>
<name>A0AAD9J0P7_9ANNE</name>
<protein>
    <submittedName>
        <fullName evidence="3">Uncharacterized protein</fullName>
    </submittedName>
</protein>
<dbReference type="EMBL" id="JAODUP010000800">
    <property type="protein sequence ID" value="KAK2143912.1"/>
    <property type="molecule type" value="Genomic_DNA"/>
</dbReference>
<evidence type="ECO:0000313" key="3">
    <source>
        <dbReference type="EMBL" id="KAK2143912.1"/>
    </source>
</evidence>
<evidence type="ECO:0000256" key="2">
    <source>
        <dbReference type="SAM" id="MobiDB-lite"/>
    </source>
</evidence>
<feature type="compositionally biased region" description="Low complexity" evidence="2">
    <location>
        <begin position="25"/>
        <end position="40"/>
    </location>
</feature>
<dbReference type="Pfam" id="PF15370">
    <property type="entry name" value="NOPCHAP1"/>
    <property type="match status" value="1"/>
</dbReference>
<keyword evidence="4" id="KW-1185">Reference proteome</keyword>
<dbReference type="Proteomes" id="UP001208570">
    <property type="component" value="Unassembled WGS sequence"/>
</dbReference>
<organism evidence="3 4">
    <name type="scientific">Paralvinella palmiformis</name>
    <dbReference type="NCBI Taxonomy" id="53620"/>
    <lineage>
        <taxon>Eukaryota</taxon>
        <taxon>Metazoa</taxon>
        <taxon>Spiralia</taxon>
        <taxon>Lophotrochozoa</taxon>
        <taxon>Annelida</taxon>
        <taxon>Polychaeta</taxon>
        <taxon>Sedentaria</taxon>
        <taxon>Canalipalpata</taxon>
        <taxon>Terebellida</taxon>
        <taxon>Terebelliformia</taxon>
        <taxon>Alvinellidae</taxon>
        <taxon>Paralvinella</taxon>
    </lineage>
</organism>
<feature type="region of interest" description="Disordered" evidence="2">
    <location>
        <begin position="427"/>
        <end position="485"/>
    </location>
</feature>
<gene>
    <name evidence="3" type="ORF">LSH36_800g01109</name>
</gene>